<dbReference type="Pfam" id="PF13359">
    <property type="entry name" value="DDE_Tnp_4"/>
    <property type="match status" value="1"/>
</dbReference>
<organism evidence="4 5">
    <name type="scientific">Choiromyces venosus 120613-1</name>
    <dbReference type="NCBI Taxonomy" id="1336337"/>
    <lineage>
        <taxon>Eukaryota</taxon>
        <taxon>Fungi</taxon>
        <taxon>Dikarya</taxon>
        <taxon>Ascomycota</taxon>
        <taxon>Pezizomycotina</taxon>
        <taxon>Pezizomycetes</taxon>
        <taxon>Pezizales</taxon>
        <taxon>Tuberaceae</taxon>
        <taxon>Choiromyces</taxon>
    </lineage>
</organism>
<accession>A0A3N4J2E9</accession>
<keyword evidence="5" id="KW-1185">Reference proteome</keyword>
<protein>
    <recommendedName>
        <fullName evidence="3">DDE Tnp4 domain-containing protein</fullName>
    </recommendedName>
</protein>
<keyword evidence="2" id="KW-0479">Metal-binding</keyword>
<reference evidence="4 5" key="1">
    <citation type="journal article" date="2018" name="Nat. Ecol. Evol.">
        <title>Pezizomycetes genomes reveal the molecular basis of ectomycorrhizal truffle lifestyle.</title>
        <authorList>
            <person name="Murat C."/>
            <person name="Payen T."/>
            <person name="Noel B."/>
            <person name="Kuo A."/>
            <person name="Morin E."/>
            <person name="Chen J."/>
            <person name="Kohler A."/>
            <person name="Krizsan K."/>
            <person name="Balestrini R."/>
            <person name="Da Silva C."/>
            <person name="Montanini B."/>
            <person name="Hainaut M."/>
            <person name="Levati E."/>
            <person name="Barry K.W."/>
            <person name="Belfiori B."/>
            <person name="Cichocki N."/>
            <person name="Clum A."/>
            <person name="Dockter R.B."/>
            <person name="Fauchery L."/>
            <person name="Guy J."/>
            <person name="Iotti M."/>
            <person name="Le Tacon F."/>
            <person name="Lindquist E.A."/>
            <person name="Lipzen A."/>
            <person name="Malagnac F."/>
            <person name="Mello A."/>
            <person name="Molinier V."/>
            <person name="Miyauchi S."/>
            <person name="Poulain J."/>
            <person name="Riccioni C."/>
            <person name="Rubini A."/>
            <person name="Sitrit Y."/>
            <person name="Splivallo R."/>
            <person name="Traeger S."/>
            <person name="Wang M."/>
            <person name="Zifcakova L."/>
            <person name="Wipf D."/>
            <person name="Zambonelli A."/>
            <person name="Paolocci F."/>
            <person name="Nowrousian M."/>
            <person name="Ottonello S."/>
            <person name="Baldrian P."/>
            <person name="Spatafora J.W."/>
            <person name="Henrissat B."/>
            <person name="Nagy L.G."/>
            <person name="Aury J.M."/>
            <person name="Wincker P."/>
            <person name="Grigoriev I.V."/>
            <person name="Bonfante P."/>
            <person name="Martin F.M."/>
        </authorList>
    </citation>
    <scope>NUCLEOTIDE SEQUENCE [LARGE SCALE GENOMIC DNA]</scope>
    <source>
        <strain evidence="4 5">120613-1</strain>
    </source>
</reference>
<evidence type="ECO:0000256" key="2">
    <source>
        <dbReference type="ARBA" id="ARBA00022723"/>
    </source>
</evidence>
<feature type="domain" description="DDE Tnp4" evidence="3">
    <location>
        <begin position="66"/>
        <end position="118"/>
    </location>
</feature>
<evidence type="ECO:0000313" key="5">
    <source>
        <dbReference type="Proteomes" id="UP000276215"/>
    </source>
</evidence>
<comment type="cofactor">
    <cofactor evidence="1">
        <name>a divalent metal cation</name>
        <dbReference type="ChEBI" id="CHEBI:60240"/>
    </cofactor>
</comment>
<dbReference type="AlphaFoldDB" id="A0A3N4J2E9"/>
<feature type="non-terminal residue" evidence="4">
    <location>
        <position position="119"/>
    </location>
</feature>
<proteinExistence type="predicted"/>
<dbReference type="Proteomes" id="UP000276215">
    <property type="component" value="Unassembled WGS sequence"/>
</dbReference>
<dbReference type="EMBL" id="ML120470">
    <property type="protein sequence ID" value="RPA92522.1"/>
    <property type="molecule type" value="Genomic_DNA"/>
</dbReference>
<dbReference type="GO" id="GO:0046872">
    <property type="term" value="F:metal ion binding"/>
    <property type="evidence" value="ECO:0007669"/>
    <property type="project" value="UniProtKB-KW"/>
</dbReference>
<evidence type="ECO:0000256" key="1">
    <source>
        <dbReference type="ARBA" id="ARBA00001968"/>
    </source>
</evidence>
<feature type="non-terminal residue" evidence="4">
    <location>
        <position position="1"/>
    </location>
</feature>
<dbReference type="OrthoDB" id="5289248at2759"/>
<dbReference type="STRING" id="1336337.A0A3N4J2E9"/>
<gene>
    <name evidence="4" type="ORF">L873DRAFT_1639276</name>
</gene>
<name>A0A3N4J2E9_9PEZI</name>
<sequence>LKTMMHIFQQSCTWLCIVFNDVVAYIIKCFGDLLFWDRNQLTQEIIKEYTATIEHKGRVKGVWSFIDGTMRAIYHPDENQEIYYSGYKKSHAGKYQALSTLGGLIVHLAGPYIGQKSDW</sequence>
<dbReference type="InterPro" id="IPR027806">
    <property type="entry name" value="HARBI1_dom"/>
</dbReference>
<evidence type="ECO:0000259" key="3">
    <source>
        <dbReference type="Pfam" id="PF13359"/>
    </source>
</evidence>
<evidence type="ECO:0000313" key="4">
    <source>
        <dbReference type="EMBL" id="RPA92522.1"/>
    </source>
</evidence>